<evidence type="ECO:0000256" key="4">
    <source>
        <dbReference type="ARBA" id="ARBA00023787"/>
    </source>
</evidence>
<evidence type="ECO:0000256" key="1">
    <source>
        <dbReference type="ARBA" id="ARBA00004496"/>
    </source>
</evidence>
<accession>A0ABD3Q7I5</accession>
<comment type="caution">
    <text evidence="8">The sequence shown here is derived from an EMBL/GenBank/DDBJ whole genome shotgun (WGS) entry which is preliminary data.</text>
</comment>
<evidence type="ECO:0000256" key="7">
    <source>
        <dbReference type="ARBA" id="ARBA00032129"/>
    </source>
</evidence>
<dbReference type="AlphaFoldDB" id="A0ABD3Q7I5"/>
<proteinExistence type="inferred from homology"/>
<evidence type="ECO:0000256" key="2">
    <source>
        <dbReference type="ARBA" id="ARBA00022490"/>
    </source>
</evidence>
<evidence type="ECO:0000256" key="3">
    <source>
        <dbReference type="ARBA" id="ARBA00023284"/>
    </source>
</evidence>
<evidence type="ECO:0000256" key="5">
    <source>
        <dbReference type="ARBA" id="ARBA00023849"/>
    </source>
</evidence>
<evidence type="ECO:0000313" key="8">
    <source>
        <dbReference type="EMBL" id="KAL3796218.1"/>
    </source>
</evidence>
<protein>
    <recommendedName>
        <fullName evidence="5">Peroxiredoxin-like 2A</fullName>
    </recommendedName>
    <alternativeName>
        <fullName evidence="7">Peroxiredoxin-like 2 activated in M-CSF stimulated monocytes</fullName>
    </alternativeName>
    <alternativeName>
        <fullName evidence="6">Redox-regulatory protein FAM213A</fullName>
    </alternativeName>
</protein>
<dbReference type="PANTHER" id="PTHR28630">
    <property type="match status" value="1"/>
</dbReference>
<dbReference type="GO" id="GO:0005737">
    <property type="term" value="C:cytoplasm"/>
    <property type="evidence" value="ECO:0007669"/>
    <property type="project" value="UniProtKB-SubCell"/>
</dbReference>
<evidence type="ECO:0000256" key="6">
    <source>
        <dbReference type="ARBA" id="ARBA00032058"/>
    </source>
</evidence>
<name>A0ABD3Q7I5_9STRA</name>
<reference evidence="8 9" key="1">
    <citation type="submission" date="2024-10" db="EMBL/GenBank/DDBJ databases">
        <title>Updated reference genomes for cyclostephanoid diatoms.</title>
        <authorList>
            <person name="Roberts W.R."/>
            <person name="Alverson A.J."/>
        </authorList>
    </citation>
    <scope>NUCLEOTIDE SEQUENCE [LARGE SCALE GENOMIC DNA]</scope>
    <source>
        <strain evidence="8 9">AJA010-31</strain>
    </source>
</reference>
<comment type="similarity">
    <text evidence="4">Belongs to the peroxiredoxin-like PRXL2 family. PRXL2A subfamily.</text>
</comment>
<dbReference type="Pfam" id="PF13911">
    <property type="entry name" value="AhpC-TSA_2"/>
    <property type="match status" value="1"/>
</dbReference>
<comment type="subcellular location">
    <subcellularLocation>
        <location evidence="1">Cytoplasm</location>
    </subcellularLocation>
</comment>
<keyword evidence="2" id="KW-0963">Cytoplasm</keyword>
<dbReference type="PANTHER" id="PTHR28630:SF31">
    <property type="entry name" value="PEROXIREDOXIN-LIKE 2A"/>
    <property type="match status" value="1"/>
</dbReference>
<dbReference type="Proteomes" id="UP001530400">
    <property type="component" value="Unassembled WGS sequence"/>
</dbReference>
<gene>
    <name evidence="8" type="ORF">ACHAWO_010498</name>
</gene>
<sequence>MRMAVAFAIDTTMKLFKTILVSAATVANAYVPPHMELPESWRDVSTAALTPLGFQSVSETVLGGNDNGSPVIVGSSCTTTTEATREHGGMYGSIAFVVRRPALCREEGRALADLAARDDKPLDGFGIFGVVKEVGVDDEGLADFQRDFFPFPLYKDEENTFYQALGSRKLTISTWNPFKMFRGIRNIYKRLGKKNISGNLKGEGLVQGGIVIFDSLGARYAYREETGMEVPIDDIIAVVRHIRSEADQIQ</sequence>
<keyword evidence="9" id="KW-1185">Reference proteome</keyword>
<evidence type="ECO:0000313" key="9">
    <source>
        <dbReference type="Proteomes" id="UP001530400"/>
    </source>
</evidence>
<dbReference type="InterPro" id="IPR032801">
    <property type="entry name" value="PXL2A/B/C"/>
</dbReference>
<organism evidence="8 9">
    <name type="scientific">Cyclotella atomus</name>
    <dbReference type="NCBI Taxonomy" id="382360"/>
    <lineage>
        <taxon>Eukaryota</taxon>
        <taxon>Sar</taxon>
        <taxon>Stramenopiles</taxon>
        <taxon>Ochrophyta</taxon>
        <taxon>Bacillariophyta</taxon>
        <taxon>Coscinodiscophyceae</taxon>
        <taxon>Thalassiosirophycidae</taxon>
        <taxon>Stephanodiscales</taxon>
        <taxon>Stephanodiscaceae</taxon>
        <taxon>Cyclotella</taxon>
    </lineage>
</organism>
<keyword evidence="3" id="KW-0676">Redox-active center</keyword>
<dbReference type="EMBL" id="JALLPJ020000299">
    <property type="protein sequence ID" value="KAL3796218.1"/>
    <property type="molecule type" value="Genomic_DNA"/>
</dbReference>